<evidence type="ECO:0000256" key="3">
    <source>
        <dbReference type="ARBA" id="ARBA00022692"/>
    </source>
</evidence>
<sequence length="1504" mass="166465">MSSQRGRQDAEDTGRRTIRLEIDRDLEIQRATMSQPASPTSTRRQRRHYPGSKGPSRGTSMSRQPDERSPLLSGPPAQYSHLRLPSSHGTPRSPHLSREQSYTFATRHHHRGNSFTTRLFHALADRQESSMADSKGASGADERVWYDQFTSTDWVRDNIADAYRVKALMSRKDFWGRIYVLFDGAQGWILSAVVGVTVAILAYIINVSEVTLFDLKYGYCARAWYLSEKQCCPHGDCIDFRLWDEIMQGYPFGYLGTDYAVYICAVVFFAVLACLLTLQTKTVVPSAYRLTTLDEDLGVDPAHASEPPHDPHDDSGSANLTPPPALAKEKNLNPPMIYYSAAGSGVAEVRVILSGFVLHGFLGAKTLLIKSAGLILSVASGLSLGKEGPYVHIATCVGNIACRLFAKYDYNDAKRREVLSAAAAAGVAVAFGAPLSGVLFGLEEVAYFFPAKTLFRTFFCCITAALTLKFLNPYGTHKIVMFQVHYKQDWEYFEIFSFILIGVLGGAAGAMFIKASRRWAQSFRRVPVVKQHPLLEVVLVALITGLIGYWNVLTKLPVAKLLYNLAAPCDDTDNNLEELGICPDNRDDIGATITRLFGAFLVKGFLTIVTFGIKVPAGIYVPSMVVGGLMGRIIGHCVQWFVLTTHTWTIWGTCSQVGDASCIQPGVYALIAAGATMCGVTRLSVTLAVILFELTGSLDYVLPFSLSVLVAKWTADAIEPLSVYDLLTNMNSYPYLNNKHKPIFTSDLGDIVPRIRRERIIDITNSPLVAAVSLRDKLNVLHQRGELDGGLPIVRDGTLVGLIPAPDLEFALDNLEDEESAMCLMADVPSVDDDDDGEPDPSDLTRYIDPAPVALDIRSPLDLVYECFVKLGLRYICVLRDGKFAGIHVASSHALATHTAYRPVASLEVVEIKQEVADGDQSARYRFDAISNAVNNNNVILDNIAGTAIVLTFGDDNNTQLPGDLNYERRLPLRLDRMGDQHQLIAHMAHGALPAPPSFPDRSKSSLPGSSGRSSSPDLPISPDRPTSFNRLTSPGALTPPNPFTFPPGVRRIKETFQVMRQRPPWLWLGTMLRLTAEMLYSTTTTKKCGSIGYEDIASRSTKGVNAREEEYSYRAAPAALRNEVIRHLLTVSDETVWTQHSVRKKATAYTTERFVYSPSLHKEPNILLNELEPSLSKIGSLHILCMVLGKFRTERSWLNPHFPEASPCVVATTFAKCYKTSLKVARIFAIYSRVLCVYTQYKVYQYIKPLAECYLFQMWSHEVVSGNFNDLALCDYRKEINHAIRTCLDAGLGGEMIDPTGITTMPLCQITLGSPTPRASQPSWLFPEDADPSGGNPIDVRKLDVVDTDDEARHSSSGSWTDSESDDEGPSTNCFYKLRSIQELQLPPRDPPPTETIELCRRVPDLVGDWNTQAAALHSSEHRLEVTEEKLRRMTSLAQAERDKAASLELMVKDLENKTDDVARIQDALNLITGKRKARSHLPEERPPRRARFDEAGGNGSLR</sequence>
<keyword evidence="6 10" id="KW-0472">Membrane</keyword>
<feature type="transmembrane region" description="Helical" evidence="10">
    <location>
        <begin position="259"/>
        <end position="278"/>
    </location>
</feature>
<keyword evidence="7" id="KW-0868">Chloride</keyword>
<feature type="transmembrane region" description="Helical" evidence="10">
    <location>
        <begin position="533"/>
        <end position="553"/>
    </location>
</feature>
<feature type="region of interest" description="Disordered" evidence="9">
    <location>
        <begin position="1"/>
        <end position="108"/>
    </location>
</feature>
<keyword evidence="3 10" id="KW-0812">Transmembrane</keyword>
<feature type="transmembrane region" description="Helical" evidence="10">
    <location>
        <begin position="492"/>
        <end position="513"/>
    </location>
</feature>
<feature type="region of interest" description="Disordered" evidence="9">
    <location>
        <begin position="300"/>
        <end position="324"/>
    </location>
</feature>
<feature type="region of interest" description="Disordered" evidence="9">
    <location>
        <begin position="1322"/>
        <end position="1374"/>
    </location>
</feature>
<evidence type="ECO:0000256" key="7">
    <source>
        <dbReference type="ARBA" id="ARBA00023214"/>
    </source>
</evidence>
<dbReference type="CDD" id="cd03684">
    <property type="entry name" value="ClC_3_like"/>
    <property type="match status" value="1"/>
</dbReference>
<evidence type="ECO:0000256" key="4">
    <source>
        <dbReference type="ARBA" id="ARBA00022989"/>
    </source>
</evidence>
<dbReference type="InterPro" id="IPR014743">
    <property type="entry name" value="Cl-channel_core"/>
</dbReference>
<feature type="region of interest" description="Disordered" evidence="9">
    <location>
        <begin position="991"/>
        <end position="1049"/>
    </location>
</feature>
<feature type="compositionally biased region" description="Polar residues" evidence="9">
    <location>
        <begin position="31"/>
        <end position="42"/>
    </location>
</feature>
<dbReference type="EMBL" id="JH795854">
    <property type="protein sequence ID" value="ELQ65003.1"/>
    <property type="molecule type" value="Genomic_DNA"/>
</dbReference>
<keyword evidence="4 10" id="KW-1133">Transmembrane helix</keyword>
<dbReference type="PANTHER" id="PTHR45711:SF3">
    <property type="entry name" value="CLC CHANNEL"/>
    <property type="match status" value="1"/>
</dbReference>
<dbReference type="SUPFAM" id="SSF54631">
    <property type="entry name" value="CBS-domain pair"/>
    <property type="match status" value="1"/>
</dbReference>
<keyword evidence="8" id="KW-0175">Coiled coil</keyword>
<evidence type="ECO:0000313" key="11">
    <source>
        <dbReference type="EMBL" id="ELQ65003.1"/>
    </source>
</evidence>
<organism>
    <name type="scientific">Pyricularia oryzae (strain P131)</name>
    <name type="common">Rice blast fungus</name>
    <name type="synonym">Magnaporthe oryzae</name>
    <dbReference type="NCBI Taxonomy" id="1143193"/>
    <lineage>
        <taxon>Eukaryota</taxon>
        <taxon>Fungi</taxon>
        <taxon>Dikarya</taxon>
        <taxon>Ascomycota</taxon>
        <taxon>Pezizomycotina</taxon>
        <taxon>Sordariomycetes</taxon>
        <taxon>Sordariomycetidae</taxon>
        <taxon>Magnaporthales</taxon>
        <taxon>Pyriculariaceae</taxon>
        <taxon>Pyricularia</taxon>
    </lineage>
</organism>
<feature type="compositionally biased region" description="Basic and acidic residues" evidence="9">
    <location>
        <begin position="306"/>
        <end position="315"/>
    </location>
</feature>
<feature type="compositionally biased region" description="Low complexity" evidence="9">
    <location>
        <begin position="1005"/>
        <end position="1022"/>
    </location>
</feature>
<comment type="subcellular location">
    <subcellularLocation>
        <location evidence="1">Membrane</location>
        <topology evidence="1">Multi-pass membrane protein</topology>
    </subcellularLocation>
</comment>
<evidence type="ECO:0000256" key="1">
    <source>
        <dbReference type="ARBA" id="ARBA00004141"/>
    </source>
</evidence>
<evidence type="ECO:0000256" key="10">
    <source>
        <dbReference type="SAM" id="Phobius"/>
    </source>
</evidence>
<evidence type="ECO:0000256" key="6">
    <source>
        <dbReference type="ARBA" id="ARBA00023136"/>
    </source>
</evidence>
<keyword evidence="5" id="KW-0406">Ion transport</keyword>
<gene>
    <name evidence="11" type="ORF">OOW_P131scaffold00538g16</name>
</gene>
<evidence type="ECO:0000256" key="5">
    <source>
        <dbReference type="ARBA" id="ARBA00023065"/>
    </source>
</evidence>
<feature type="compositionally biased region" description="Basic and acidic residues" evidence="9">
    <location>
        <begin position="1482"/>
        <end position="1496"/>
    </location>
</feature>
<feature type="region of interest" description="Disordered" evidence="9">
    <location>
        <begin position="1477"/>
        <end position="1504"/>
    </location>
</feature>
<name>L7JA67_PYRO1</name>
<dbReference type="PRINTS" id="PR00762">
    <property type="entry name" value="CLCHANNEL"/>
</dbReference>
<dbReference type="GO" id="GO:0005769">
    <property type="term" value="C:early endosome"/>
    <property type="evidence" value="ECO:0007669"/>
    <property type="project" value="TreeGrafter"/>
</dbReference>
<evidence type="ECO:0000256" key="2">
    <source>
        <dbReference type="ARBA" id="ARBA00022448"/>
    </source>
</evidence>
<protein>
    <submittedName>
        <fullName evidence="11">Chloride channel protein 5</fullName>
    </submittedName>
</protein>
<dbReference type="Pfam" id="PF00654">
    <property type="entry name" value="Voltage_CLC"/>
    <property type="match status" value="1"/>
</dbReference>
<evidence type="ECO:0000256" key="9">
    <source>
        <dbReference type="SAM" id="MobiDB-lite"/>
    </source>
</evidence>
<feature type="transmembrane region" description="Helical" evidence="10">
    <location>
        <begin position="178"/>
        <end position="205"/>
    </location>
</feature>
<dbReference type="GO" id="GO:0005886">
    <property type="term" value="C:plasma membrane"/>
    <property type="evidence" value="ECO:0007669"/>
    <property type="project" value="TreeGrafter"/>
</dbReference>
<dbReference type="GO" id="GO:0005247">
    <property type="term" value="F:voltage-gated chloride channel activity"/>
    <property type="evidence" value="ECO:0007669"/>
    <property type="project" value="TreeGrafter"/>
</dbReference>
<dbReference type="Gene3D" id="1.10.3080.10">
    <property type="entry name" value="Clc chloride channel"/>
    <property type="match status" value="1"/>
</dbReference>
<dbReference type="GO" id="GO:0005794">
    <property type="term" value="C:Golgi apparatus"/>
    <property type="evidence" value="ECO:0007669"/>
    <property type="project" value="TreeGrafter"/>
</dbReference>
<evidence type="ECO:0000256" key="8">
    <source>
        <dbReference type="SAM" id="Coils"/>
    </source>
</evidence>
<feature type="compositionally biased region" description="Basic and acidic residues" evidence="9">
    <location>
        <begin position="1"/>
        <end position="28"/>
    </location>
</feature>
<feature type="coiled-coil region" evidence="8">
    <location>
        <begin position="1425"/>
        <end position="1459"/>
    </location>
</feature>
<dbReference type="InterPro" id="IPR046342">
    <property type="entry name" value="CBS_dom_sf"/>
</dbReference>
<keyword evidence="2" id="KW-0813">Transport</keyword>
<proteinExistence type="predicted"/>
<dbReference type="PANTHER" id="PTHR45711">
    <property type="entry name" value="CHLORIDE CHANNEL PROTEIN"/>
    <property type="match status" value="1"/>
</dbReference>
<feature type="transmembrane region" description="Helical" evidence="10">
    <location>
        <begin position="596"/>
        <end position="613"/>
    </location>
</feature>
<feature type="transmembrane region" description="Helical" evidence="10">
    <location>
        <begin position="418"/>
        <end position="442"/>
    </location>
</feature>
<accession>L7JA67</accession>
<feature type="transmembrane region" description="Helical" evidence="10">
    <location>
        <begin position="454"/>
        <end position="471"/>
    </location>
</feature>
<reference evidence="11" key="1">
    <citation type="journal article" date="2012" name="PLoS Genet.">
        <title>Comparative analysis of the genomes of two field isolates of the rice blast fungus Magnaporthe oryzae.</title>
        <authorList>
            <person name="Xue M."/>
            <person name="Yang J."/>
            <person name="Li Z."/>
            <person name="Hu S."/>
            <person name="Yao N."/>
            <person name="Dean R.A."/>
            <person name="Zhao W."/>
            <person name="Shen M."/>
            <person name="Zhang H."/>
            <person name="Li C."/>
            <person name="Liu L."/>
            <person name="Cao L."/>
            <person name="Xu X."/>
            <person name="Xing Y."/>
            <person name="Hsiang T."/>
            <person name="Zhang Z."/>
            <person name="Xu J.R."/>
            <person name="Peng Y.L."/>
        </authorList>
    </citation>
    <scope>NUCLEOTIDE SEQUENCE [LARGE SCALE GENOMIC DNA]</scope>
    <source>
        <strain evidence="11">P131</strain>
    </source>
</reference>
<dbReference type="SUPFAM" id="SSF81340">
    <property type="entry name" value="Clc chloride channel"/>
    <property type="match status" value="1"/>
</dbReference>
<dbReference type="FunFam" id="1.10.3080.10:FF:000013">
    <property type="entry name" value="Voltage-gated chloride channel (ClcA)"/>
    <property type="match status" value="1"/>
</dbReference>
<dbReference type="InterPro" id="IPR001807">
    <property type="entry name" value="ClC"/>
</dbReference>